<dbReference type="Proteomes" id="UP000061809">
    <property type="component" value="Chromosome"/>
</dbReference>
<feature type="chain" id="PRO_5006013435" description="T9SS type A sorting domain-containing protein" evidence="1">
    <location>
        <begin position="21"/>
        <end position="380"/>
    </location>
</feature>
<dbReference type="KEGG" id="bcel:BcellWH2_03338"/>
<dbReference type="RefSeq" id="WP_044128697.1">
    <property type="nucleotide sequence ID" value="NZ_CP012801.1"/>
</dbReference>
<evidence type="ECO:0000313" key="2">
    <source>
        <dbReference type="EMBL" id="ALJ60571.1"/>
    </source>
</evidence>
<sequence>MRSFVSAVFMAMIYILPCFGQLNTLHNCPRPGDVLIKQQVEYIEPGASGADRLWDFSRLKSVNDDYTLRYTLPPLEGDSIYLLGNKRYSRNTTGANELIVGTEHNTMYYYRLVNDSLLQLGHENPSVLLEYTHPMMLMHFPLNYGLTVFSNYKSEGLYSGTVDIHTQGTVITTADAYGKMILPSGDTISPVLRVKMIQTISAKDAADAIPHTDKQLETFRWYSKGYRYPIVEVIRSTATADTIAVFSTAFYYPPQEQLYLDADPVNQTLLDELWEKIENNIEGVKNRPVKAVIPEDIISCKIYPNPVESTLYLEYELKEDVEVSFDLYSTNGTPIRKIAPKSKVRGIYLETLDCSSLSPQSYALRVTANGVFMNRIIIKK</sequence>
<evidence type="ECO:0008006" key="4">
    <source>
        <dbReference type="Google" id="ProtNLM"/>
    </source>
</evidence>
<protein>
    <recommendedName>
        <fullName evidence="4">T9SS type A sorting domain-containing protein</fullName>
    </recommendedName>
</protein>
<evidence type="ECO:0000313" key="3">
    <source>
        <dbReference type="Proteomes" id="UP000061809"/>
    </source>
</evidence>
<proteinExistence type="predicted"/>
<feature type="signal peptide" evidence="1">
    <location>
        <begin position="1"/>
        <end position="20"/>
    </location>
</feature>
<gene>
    <name evidence="2" type="ORF">BcellWH2_03338</name>
</gene>
<reference evidence="2 3" key="1">
    <citation type="journal article" date="2015" name="Science">
        <title>Genetic determinants of in vivo fitness and diet responsiveness in multiple human gut Bacteroides.</title>
        <authorList>
            <person name="Wu M."/>
            <person name="McNulty N.P."/>
            <person name="Rodionov D.A."/>
            <person name="Khoroshkin M.S."/>
            <person name="Griffin N.W."/>
            <person name="Cheng J."/>
            <person name="Latreille P."/>
            <person name="Kerstetter R.A."/>
            <person name="Terrapon N."/>
            <person name="Henrissat B."/>
            <person name="Osterman A.L."/>
            <person name="Gordon J.I."/>
        </authorList>
    </citation>
    <scope>NUCLEOTIDE SEQUENCE [LARGE SCALE GENOMIC DNA]</scope>
    <source>
        <strain evidence="2 3">WH2</strain>
    </source>
</reference>
<accession>A0A0N7IFL9</accession>
<name>A0A0N7IFL9_9BACE</name>
<dbReference type="PATRIC" id="fig|246787.4.peg.3453"/>
<organism evidence="2 3">
    <name type="scientific">Bacteroides cellulosilyticus</name>
    <dbReference type="NCBI Taxonomy" id="246787"/>
    <lineage>
        <taxon>Bacteria</taxon>
        <taxon>Pseudomonadati</taxon>
        <taxon>Bacteroidota</taxon>
        <taxon>Bacteroidia</taxon>
        <taxon>Bacteroidales</taxon>
        <taxon>Bacteroidaceae</taxon>
        <taxon>Bacteroides</taxon>
    </lineage>
</organism>
<evidence type="ECO:0000256" key="1">
    <source>
        <dbReference type="SAM" id="SignalP"/>
    </source>
</evidence>
<dbReference type="EMBL" id="CP012801">
    <property type="protein sequence ID" value="ALJ60571.1"/>
    <property type="molecule type" value="Genomic_DNA"/>
</dbReference>
<dbReference type="AlphaFoldDB" id="A0A0N7IFL9"/>
<keyword evidence="1" id="KW-0732">Signal</keyword>